<dbReference type="InterPro" id="IPR036116">
    <property type="entry name" value="FN3_sf"/>
</dbReference>
<evidence type="ECO:0000313" key="5">
    <source>
        <dbReference type="Proteomes" id="UP000298424"/>
    </source>
</evidence>
<dbReference type="Proteomes" id="UP000298424">
    <property type="component" value="Unassembled WGS sequence"/>
</dbReference>
<dbReference type="InterPro" id="IPR035992">
    <property type="entry name" value="Ricin_B-like_lectins"/>
</dbReference>
<reference evidence="4 5" key="1">
    <citation type="submission" date="2019-03" db="EMBL/GenBank/DDBJ databases">
        <title>Genomics of glacier-inhabiting Cryobacterium strains.</title>
        <authorList>
            <person name="Liu Q."/>
            <person name="Xin Y.-H."/>
        </authorList>
    </citation>
    <scope>NUCLEOTIDE SEQUENCE [LARGE SCALE GENOMIC DNA]</scope>
    <source>
        <strain evidence="4 5">TMT1-1</strain>
    </source>
</reference>
<evidence type="ECO:0000256" key="2">
    <source>
        <dbReference type="ARBA" id="ARBA00023326"/>
    </source>
</evidence>
<protein>
    <recommendedName>
        <fullName evidence="3">Fibronectin type-III domain-containing protein</fullName>
    </recommendedName>
</protein>
<dbReference type="CDD" id="cd00063">
    <property type="entry name" value="FN3"/>
    <property type="match status" value="1"/>
</dbReference>
<dbReference type="GO" id="GO:0000272">
    <property type="term" value="P:polysaccharide catabolic process"/>
    <property type="evidence" value="ECO:0007669"/>
    <property type="project" value="UniProtKB-KW"/>
</dbReference>
<dbReference type="Gene3D" id="2.60.40.10">
    <property type="entry name" value="Immunoglobulins"/>
    <property type="match status" value="1"/>
</dbReference>
<dbReference type="OrthoDB" id="5125033at2"/>
<keyword evidence="1" id="KW-0378">Hydrolase</keyword>
<accession>A0A4R8ZJ45</accession>
<dbReference type="SMART" id="SM00060">
    <property type="entry name" value="FN3"/>
    <property type="match status" value="1"/>
</dbReference>
<evidence type="ECO:0000256" key="1">
    <source>
        <dbReference type="ARBA" id="ARBA00023295"/>
    </source>
</evidence>
<dbReference type="PROSITE" id="PS50853">
    <property type="entry name" value="FN3"/>
    <property type="match status" value="1"/>
</dbReference>
<keyword evidence="1" id="KW-0326">Glycosidase</keyword>
<dbReference type="InterPro" id="IPR013783">
    <property type="entry name" value="Ig-like_fold"/>
</dbReference>
<dbReference type="InterPro" id="IPR003961">
    <property type="entry name" value="FN3_dom"/>
</dbReference>
<dbReference type="AlphaFoldDB" id="A0A4R8ZJ45"/>
<dbReference type="SUPFAM" id="SSF49265">
    <property type="entry name" value="Fibronectin type III"/>
    <property type="match status" value="1"/>
</dbReference>
<feature type="domain" description="Fibronectin type-III" evidence="3">
    <location>
        <begin position="122"/>
        <end position="207"/>
    </location>
</feature>
<organism evidence="4 5">
    <name type="scientific">Cryobacterium lyxosi</name>
    <dbReference type="NCBI Taxonomy" id="1259228"/>
    <lineage>
        <taxon>Bacteria</taxon>
        <taxon>Bacillati</taxon>
        <taxon>Actinomycetota</taxon>
        <taxon>Actinomycetes</taxon>
        <taxon>Micrococcales</taxon>
        <taxon>Microbacteriaceae</taxon>
        <taxon>Cryobacterium</taxon>
    </lineage>
</organism>
<keyword evidence="2" id="KW-0119">Carbohydrate metabolism</keyword>
<keyword evidence="2" id="KW-0624">Polysaccharide degradation</keyword>
<sequence>MVSNEGVPASYSLVLGSASSTPASFAEAITVRTWAIDATDTCASTPSTGTRSSTWASGLTLSGSLAPGASARYCVQTSITSAAAGNAPGTTMTARMDLQGRADNWTSPVTTLLIVQKVADTAPRSLAAVKKTASSISLSWDAPDDKSVTRYQLYRGSTAVSSAQTATTFTDTGLMANTAYGYTVYSVDGDDNRLAASNVLAVTTDRKVPAPNTWYHVVTAAGSCVDAAAPQEEGRVLATTLCSTASSSSFRFVADAEGAYTVNAKTNARVWDSRAKKQGSSDVTLSVEDGGAQRLERHFALISVDDSTGAVQIRGMQVSKHCMQSGASGTALTMQPCDTTIPIQDNQQFTLVEVAP</sequence>
<evidence type="ECO:0000313" key="4">
    <source>
        <dbReference type="EMBL" id="TFD26704.1"/>
    </source>
</evidence>
<gene>
    <name evidence="4" type="ORF">E3T27_07135</name>
</gene>
<proteinExistence type="predicted"/>
<dbReference type="Gene3D" id="2.80.10.50">
    <property type="match status" value="1"/>
</dbReference>
<keyword evidence="5" id="KW-1185">Reference proteome</keyword>
<dbReference type="EMBL" id="SOGT01000008">
    <property type="protein sequence ID" value="TFD26704.1"/>
    <property type="molecule type" value="Genomic_DNA"/>
</dbReference>
<dbReference type="SUPFAM" id="SSF50370">
    <property type="entry name" value="Ricin B-like lectins"/>
    <property type="match status" value="1"/>
</dbReference>
<dbReference type="Pfam" id="PF00041">
    <property type="entry name" value="fn3"/>
    <property type="match status" value="1"/>
</dbReference>
<evidence type="ECO:0000259" key="3">
    <source>
        <dbReference type="PROSITE" id="PS50853"/>
    </source>
</evidence>
<dbReference type="GO" id="GO:0016798">
    <property type="term" value="F:hydrolase activity, acting on glycosyl bonds"/>
    <property type="evidence" value="ECO:0007669"/>
    <property type="project" value="UniProtKB-KW"/>
</dbReference>
<comment type="caution">
    <text evidence="4">The sequence shown here is derived from an EMBL/GenBank/DDBJ whole genome shotgun (WGS) entry which is preliminary data.</text>
</comment>
<name>A0A4R8ZJ45_9MICO</name>